<evidence type="ECO:0000256" key="1">
    <source>
        <dbReference type="ARBA" id="ARBA00004123"/>
    </source>
</evidence>
<name>A0A9P7ZNF4_9HYPO</name>
<dbReference type="CDD" id="cd22647">
    <property type="entry name" value="CTF3_NTD_HEAT"/>
    <property type="match status" value="1"/>
</dbReference>
<comment type="subcellular location">
    <subcellularLocation>
        <location evidence="2">Chromosome</location>
        <location evidence="2">Centromere</location>
    </subcellularLocation>
    <subcellularLocation>
        <location evidence="1">Nucleus</location>
    </subcellularLocation>
</comment>
<dbReference type="PANTHER" id="PTHR48208:SF2">
    <property type="entry name" value="CENTROMERE PROTEIN I"/>
    <property type="match status" value="1"/>
</dbReference>
<dbReference type="GeneID" id="70291088"/>
<evidence type="ECO:0000256" key="2">
    <source>
        <dbReference type="ARBA" id="ARBA00004584"/>
    </source>
</evidence>
<dbReference type="GO" id="GO:0034080">
    <property type="term" value="P:CENP-A containing chromatin assembly"/>
    <property type="evidence" value="ECO:0007669"/>
    <property type="project" value="TreeGrafter"/>
</dbReference>
<evidence type="ECO:0000313" key="7">
    <source>
        <dbReference type="EMBL" id="KAG9255338.1"/>
    </source>
</evidence>
<dbReference type="AlphaFoldDB" id="A0A9P7ZNF4"/>
<evidence type="ECO:0000256" key="5">
    <source>
        <dbReference type="ARBA" id="ARBA00023242"/>
    </source>
</evidence>
<proteinExistence type="inferred from homology"/>
<dbReference type="Proteomes" id="UP000887229">
    <property type="component" value="Unassembled WGS sequence"/>
</dbReference>
<dbReference type="RefSeq" id="XP_046119262.1">
    <property type="nucleotide sequence ID" value="XM_046260185.1"/>
</dbReference>
<dbReference type="PANTHER" id="PTHR48208">
    <property type="entry name" value="CENTROMERE PROTEIN I"/>
    <property type="match status" value="1"/>
</dbReference>
<evidence type="ECO:0000256" key="3">
    <source>
        <dbReference type="ARBA" id="ARBA00005470"/>
    </source>
</evidence>
<evidence type="ECO:0000256" key="6">
    <source>
        <dbReference type="ARBA" id="ARBA00023328"/>
    </source>
</evidence>
<keyword evidence="4" id="KW-0158">Chromosome</keyword>
<dbReference type="Pfam" id="PF07778">
    <property type="entry name" value="CENP-I"/>
    <property type="match status" value="1"/>
</dbReference>
<sequence>MEDNAVDEELNRLIQDVVDAAKLTPKARLTDIKPTVARLNSAAYERGVLPDALDKLIDLITRPNHLDQGSLNALIRNLYPATKVSRHVVIRVVACLGQGRFKASLNIQAALVRWLILVYRTLETPQVLSQSYHVLFSLLDTAATRPQLAHLLALITRRKHVKPFRIQALLDLARKAGNDPSLIGLLRVYKDYYPEVIVGEAVRGRASAFKHPDTSWRGHLNEVQDAHLHRLVDTATVTRDGFRVNKPLGRVRSDKAIPAVHTSLAGENSVTLEEVETAKGLADSLEKLELPNQLVAVLADPLLQKLLLLRPHDEAHQRIVYWLQAALQEVMHGAADEASLWELLEVVRDFVTQTKAIPPILLNFFAQFFPVWGGTGRVDVLLDILAFTPLQEFKELYKHLFGPLETALGTHHPELQHSLVDLYTQILRHWKSLLLSSEAIPKHAKKTIQALVSHMNTISSIMLQASPTVTTSSQVLDFYEEFAHMVTHSSLRSHLRIEMPPSPVIYSLFFSGSLADTSRLCHVLSCFKQGFETAIMERARSDDPTQSGPYDRAYLNTYNGYLMDICNCLWRTRAFSSTEANAHGCLLPSPTVDALSAYLMRVNRNFGLESICGLSLAPTLCLQSIQRFRELEDAELDRGRLLATRHAGPVTQASLAKLATSGGLSMGWQDYRVSVLNSLSDKGLPGIADLLKCTMTVLKNLMDGKTGERSTSLQRSSQ</sequence>
<gene>
    <name evidence="7" type="ORF">F5Z01DRAFT_49150</name>
</gene>
<organism evidence="7 8">
    <name type="scientific">Emericellopsis atlantica</name>
    <dbReference type="NCBI Taxonomy" id="2614577"/>
    <lineage>
        <taxon>Eukaryota</taxon>
        <taxon>Fungi</taxon>
        <taxon>Dikarya</taxon>
        <taxon>Ascomycota</taxon>
        <taxon>Pezizomycotina</taxon>
        <taxon>Sordariomycetes</taxon>
        <taxon>Hypocreomycetidae</taxon>
        <taxon>Hypocreales</taxon>
        <taxon>Bionectriaceae</taxon>
        <taxon>Emericellopsis</taxon>
    </lineage>
</organism>
<evidence type="ECO:0000313" key="8">
    <source>
        <dbReference type="Proteomes" id="UP000887229"/>
    </source>
</evidence>
<dbReference type="GO" id="GO:0000070">
    <property type="term" value="P:mitotic sister chromatid segregation"/>
    <property type="evidence" value="ECO:0007669"/>
    <property type="project" value="TreeGrafter"/>
</dbReference>
<keyword evidence="8" id="KW-1185">Reference proteome</keyword>
<keyword evidence="5" id="KW-0539">Nucleus</keyword>
<dbReference type="GO" id="GO:0000939">
    <property type="term" value="C:inner kinetochore"/>
    <property type="evidence" value="ECO:0007669"/>
    <property type="project" value="TreeGrafter"/>
</dbReference>
<dbReference type="EMBL" id="MU251251">
    <property type="protein sequence ID" value="KAG9255338.1"/>
    <property type="molecule type" value="Genomic_DNA"/>
</dbReference>
<accession>A0A9P7ZNF4</accession>
<comment type="caution">
    <text evidence="7">The sequence shown here is derived from an EMBL/GenBank/DDBJ whole genome shotgun (WGS) entry which is preliminary data.</text>
</comment>
<dbReference type="InterPro" id="IPR012485">
    <property type="entry name" value="CENP-I"/>
</dbReference>
<reference evidence="7" key="1">
    <citation type="journal article" date="2021" name="IMA Fungus">
        <title>Genomic characterization of three marine fungi, including Emericellopsis atlantica sp. nov. with signatures of a generalist lifestyle and marine biomass degradation.</title>
        <authorList>
            <person name="Hagestad O.C."/>
            <person name="Hou L."/>
            <person name="Andersen J.H."/>
            <person name="Hansen E.H."/>
            <person name="Altermark B."/>
            <person name="Li C."/>
            <person name="Kuhnert E."/>
            <person name="Cox R.J."/>
            <person name="Crous P.W."/>
            <person name="Spatafora J.W."/>
            <person name="Lail K."/>
            <person name="Amirebrahimi M."/>
            <person name="Lipzen A."/>
            <person name="Pangilinan J."/>
            <person name="Andreopoulos W."/>
            <person name="Hayes R.D."/>
            <person name="Ng V."/>
            <person name="Grigoriev I.V."/>
            <person name="Jackson S.A."/>
            <person name="Sutton T.D.S."/>
            <person name="Dobson A.D.W."/>
            <person name="Rama T."/>
        </authorList>
    </citation>
    <scope>NUCLEOTIDE SEQUENCE</scope>
    <source>
        <strain evidence="7">TS7</strain>
    </source>
</reference>
<evidence type="ECO:0000256" key="4">
    <source>
        <dbReference type="ARBA" id="ARBA00022454"/>
    </source>
</evidence>
<keyword evidence="6" id="KW-0137">Centromere</keyword>
<protein>
    <submittedName>
        <fullName evidence="7">Mis6-domain-containing protein</fullName>
    </submittedName>
</protein>
<dbReference type="OrthoDB" id="6347512at2759"/>
<comment type="similarity">
    <text evidence="3">Belongs to the CENP-I/CTF3 family.</text>
</comment>
<dbReference type="GO" id="GO:0005634">
    <property type="term" value="C:nucleus"/>
    <property type="evidence" value="ECO:0007669"/>
    <property type="project" value="UniProtKB-SubCell"/>
</dbReference>